<accession>A0A5J4VMW0</accession>
<reference evidence="1 2" key="1">
    <citation type="submission" date="2019-03" db="EMBL/GenBank/DDBJ databases">
        <title>Single cell metagenomics reveals metabolic interactions within the superorganism composed of flagellate Streblomastix strix and complex community of Bacteroidetes bacteria on its surface.</title>
        <authorList>
            <person name="Treitli S.C."/>
            <person name="Kolisko M."/>
            <person name="Husnik F."/>
            <person name="Keeling P."/>
            <person name="Hampl V."/>
        </authorList>
    </citation>
    <scope>NUCLEOTIDE SEQUENCE [LARGE SCALE GENOMIC DNA]</scope>
    <source>
        <strain evidence="1">ST1C</strain>
    </source>
</reference>
<name>A0A5J4VMW0_9EUKA</name>
<proteinExistence type="predicted"/>
<dbReference type="Proteomes" id="UP000324800">
    <property type="component" value="Unassembled WGS sequence"/>
</dbReference>
<sequence length="260" mass="27768">MTLGTAQTINANKTFNNACRFVNSIDGMVTITGASFVKSRADNSIVLIGAGGTKPISEFAGTPTDLSDYYTKTQIYSKPKLDNKYVRLECSIQQSITARLKYVSPFGARYDETQDPVANTYLIMSELDSKRTSCDNTVNNQSINGIKIFNANVNVTGFKNSGKDDKSVLLSGGHDALLSSLEGLQLIEINQTNNIVNRTSIMSLKCASSASVAVCTLENAGFPKFGTDEKVTITIRTLTGTAGLAGAASAFINVIYPAAN</sequence>
<organism evidence="1 2">
    <name type="scientific">Streblomastix strix</name>
    <dbReference type="NCBI Taxonomy" id="222440"/>
    <lineage>
        <taxon>Eukaryota</taxon>
        <taxon>Metamonada</taxon>
        <taxon>Preaxostyla</taxon>
        <taxon>Oxymonadida</taxon>
        <taxon>Streblomastigidae</taxon>
        <taxon>Streblomastix</taxon>
    </lineage>
</organism>
<evidence type="ECO:0000313" key="2">
    <source>
        <dbReference type="Proteomes" id="UP000324800"/>
    </source>
</evidence>
<dbReference type="AlphaFoldDB" id="A0A5J4VMW0"/>
<dbReference type="EMBL" id="SNRW01006078">
    <property type="protein sequence ID" value="KAA6383775.1"/>
    <property type="molecule type" value="Genomic_DNA"/>
</dbReference>
<evidence type="ECO:0000313" key="1">
    <source>
        <dbReference type="EMBL" id="KAA6383775.1"/>
    </source>
</evidence>
<gene>
    <name evidence="1" type="ORF">EZS28_020698</name>
</gene>
<comment type="caution">
    <text evidence="1">The sequence shown here is derived from an EMBL/GenBank/DDBJ whole genome shotgun (WGS) entry which is preliminary data.</text>
</comment>
<protein>
    <submittedName>
        <fullName evidence="1">Uncharacterized protein</fullName>
    </submittedName>
</protein>